<evidence type="ECO:0000313" key="1">
    <source>
        <dbReference type="EMBL" id="KAK3800760.1"/>
    </source>
</evidence>
<dbReference type="AlphaFoldDB" id="A0AAE1EBP4"/>
<name>A0AAE1EBP4_9GAST</name>
<keyword evidence="2" id="KW-1185">Reference proteome</keyword>
<sequence length="125" mass="14277">MFPLFFFPSSAFRVYLRSSNVCVSNSMPDIGWAGDARLDYVLVNESRLVCCGHKHPISAEETFGRFSWSKLPLLKNFIGIKIWQQKQKALWQLTWLGRAEPGTLCRISCYTAGQDQSKTRSRPSN</sequence>
<gene>
    <name evidence="1" type="ORF">RRG08_003164</name>
</gene>
<evidence type="ECO:0000313" key="2">
    <source>
        <dbReference type="Proteomes" id="UP001283361"/>
    </source>
</evidence>
<reference evidence="1" key="1">
    <citation type="journal article" date="2023" name="G3 (Bethesda)">
        <title>A reference genome for the long-term kleptoplast-retaining sea slug Elysia crispata morphotype clarki.</title>
        <authorList>
            <person name="Eastman K.E."/>
            <person name="Pendleton A.L."/>
            <person name="Shaikh M.A."/>
            <person name="Suttiyut T."/>
            <person name="Ogas R."/>
            <person name="Tomko P."/>
            <person name="Gavelis G."/>
            <person name="Widhalm J.R."/>
            <person name="Wisecaver J.H."/>
        </authorList>
    </citation>
    <scope>NUCLEOTIDE SEQUENCE</scope>
    <source>
        <strain evidence="1">ECLA1</strain>
    </source>
</reference>
<accession>A0AAE1EBP4</accession>
<dbReference type="EMBL" id="JAWDGP010000422">
    <property type="protein sequence ID" value="KAK3800760.1"/>
    <property type="molecule type" value="Genomic_DNA"/>
</dbReference>
<proteinExistence type="predicted"/>
<protein>
    <submittedName>
        <fullName evidence="1">Uncharacterized protein</fullName>
    </submittedName>
</protein>
<dbReference type="Proteomes" id="UP001283361">
    <property type="component" value="Unassembled WGS sequence"/>
</dbReference>
<organism evidence="1 2">
    <name type="scientific">Elysia crispata</name>
    <name type="common">lettuce slug</name>
    <dbReference type="NCBI Taxonomy" id="231223"/>
    <lineage>
        <taxon>Eukaryota</taxon>
        <taxon>Metazoa</taxon>
        <taxon>Spiralia</taxon>
        <taxon>Lophotrochozoa</taxon>
        <taxon>Mollusca</taxon>
        <taxon>Gastropoda</taxon>
        <taxon>Heterobranchia</taxon>
        <taxon>Euthyneura</taxon>
        <taxon>Panpulmonata</taxon>
        <taxon>Sacoglossa</taxon>
        <taxon>Placobranchoidea</taxon>
        <taxon>Plakobranchidae</taxon>
        <taxon>Elysia</taxon>
    </lineage>
</organism>
<comment type="caution">
    <text evidence="1">The sequence shown here is derived from an EMBL/GenBank/DDBJ whole genome shotgun (WGS) entry which is preliminary data.</text>
</comment>